<proteinExistence type="predicted"/>
<name>A0A6V7WDZ9_MELEN</name>
<evidence type="ECO:0000313" key="4">
    <source>
        <dbReference type="Proteomes" id="UP000580250"/>
    </source>
</evidence>
<sequence length="197" mass="21605">MKLVFLKIFLLLYFVAMRVQSQQVNLGSLSLTRNHNGDLLFGLGQGANIFGFGADRRLGLNIGPGRFGAINDNGLILGNQRFGIDSQLGYENGRGLDLGSFLNLFQPIGQQFAYQQNPIAAQRTNLALGEVNQENVSSVVAVNKGDHQFPPSIGSGWNGEEETEGKGRIHHKNHFKESLKDDEDLTMPLVPLDGLKQ</sequence>
<accession>A0A6V7WDZ9</accession>
<feature type="chain" id="PRO_5028421081" evidence="2">
    <location>
        <begin position="22"/>
        <end position="197"/>
    </location>
</feature>
<dbReference type="Proteomes" id="UP000580250">
    <property type="component" value="Unassembled WGS sequence"/>
</dbReference>
<keyword evidence="2" id="KW-0732">Signal</keyword>
<dbReference type="OrthoDB" id="5825015at2759"/>
<comment type="caution">
    <text evidence="3">The sequence shown here is derived from an EMBL/GenBank/DDBJ whole genome shotgun (WGS) entry which is preliminary data.</text>
</comment>
<evidence type="ECO:0000256" key="2">
    <source>
        <dbReference type="SAM" id="SignalP"/>
    </source>
</evidence>
<feature type="signal peptide" evidence="2">
    <location>
        <begin position="1"/>
        <end position="21"/>
    </location>
</feature>
<reference evidence="3 4" key="1">
    <citation type="submission" date="2020-08" db="EMBL/GenBank/DDBJ databases">
        <authorList>
            <person name="Koutsovoulos G."/>
            <person name="Danchin GJ E."/>
        </authorList>
    </citation>
    <scope>NUCLEOTIDE SEQUENCE [LARGE SCALE GENOMIC DNA]</scope>
</reference>
<dbReference type="AlphaFoldDB" id="A0A6V7WDZ9"/>
<protein>
    <submittedName>
        <fullName evidence="3">Uncharacterized protein</fullName>
    </submittedName>
</protein>
<dbReference type="EMBL" id="CAJEWN010000536">
    <property type="protein sequence ID" value="CAD2185205.1"/>
    <property type="molecule type" value="Genomic_DNA"/>
</dbReference>
<evidence type="ECO:0000313" key="3">
    <source>
        <dbReference type="EMBL" id="CAD2185205.1"/>
    </source>
</evidence>
<feature type="region of interest" description="Disordered" evidence="1">
    <location>
        <begin position="150"/>
        <end position="183"/>
    </location>
</feature>
<organism evidence="3 4">
    <name type="scientific">Meloidogyne enterolobii</name>
    <name type="common">Root-knot nematode worm</name>
    <name type="synonym">Meloidogyne mayaguensis</name>
    <dbReference type="NCBI Taxonomy" id="390850"/>
    <lineage>
        <taxon>Eukaryota</taxon>
        <taxon>Metazoa</taxon>
        <taxon>Ecdysozoa</taxon>
        <taxon>Nematoda</taxon>
        <taxon>Chromadorea</taxon>
        <taxon>Rhabditida</taxon>
        <taxon>Tylenchina</taxon>
        <taxon>Tylenchomorpha</taxon>
        <taxon>Tylenchoidea</taxon>
        <taxon>Meloidogynidae</taxon>
        <taxon>Meloidogyninae</taxon>
        <taxon>Meloidogyne</taxon>
    </lineage>
</organism>
<gene>
    <name evidence="3" type="ORF">MENT_LOCUS37614</name>
</gene>
<evidence type="ECO:0000256" key="1">
    <source>
        <dbReference type="SAM" id="MobiDB-lite"/>
    </source>
</evidence>